<sequence>MRRRSYDSHLTQADIEQALNKATGSINSGIRNKVGNRLVGVDALAQREAILVGHGQGVDVAWNPLMGSQALASANLFSQELSVLTGEAYE</sequence>
<geneLocation type="plasmid" evidence="2">
    <name>pkf715a dna</name>
</geneLocation>
<organism evidence="1 2">
    <name type="scientific">Pseudomonas putida</name>
    <name type="common">Arthrobacter siderocapsulatus</name>
    <dbReference type="NCBI Taxonomy" id="303"/>
    <lineage>
        <taxon>Bacteria</taxon>
        <taxon>Pseudomonadati</taxon>
        <taxon>Pseudomonadota</taxon>
        <taxon>Gammaproteobacteria</taxon>
        <taxon>Pseudomonadales</taxon>
        <taxon>Pseudomonadaceae</taxon>
        <taxon>Pseudomonas</taxon>
    </lineage>
</organism>
<name>A0A1L7NMR9_PSEPU</name>
<keyword evidence="1" id="KW-0614">Plasmid</keyword>
<accession>A0A1L7NMR9</accession>
<protein>
    <submittedName>
        <fullName evidence="1">Alpha/beta hydrolase fold protein</fullName>
    </submittedName>
</protein>
<evidence type="ECO:0000313" key="1">
    <source>
        <dbReference type="EMBL" id="BAW26776.1"/>
    </source>
</evidence>
<keyword evidence="1" id="KW-0378">Hydrolase</keyword>
<proteinExistence type="predicted"/>
<dbReference type="GO" id="GO:0016787">
    <property type="term" value="F:hydrolase activity"/>
    <property type="evidence" value="ECO:0007669"/>
    <property type="project" value="UniProtKB-KW"/>
</dbReference>
<evidence type="ECO:0000313" key="2">
    <source>
        <dbReference type="Proteomes" id="UP000218731"/>
    </source>
</evidence>
<reference evidence="1 2" key="1">
    <citation type="submission" date="2015-11" db="EMBL/GenBank/DDBJ databases">
        <title>Complete genome sequencing of a biphenyl-degrading bacterium, Pseudomonas putida KF715 (=NBRC110667).</title>
        <authorList>
            <person name="Suenaga H."/>
            <person name="Fujihara N."/>
            <person name="Watanabe T."/>
            <person name="Hirose J."/>
            <person name="Kimura N."/>
            <person name="Yamazoe A."/>
            <person name="Hosoyama A."/>
            <person name="Shimodaira J."/>
            <person name="Furukawa K."/>
        </authorList>
    </citation>
    <scope>NUCLEOTIDE SEQUENCE [LARGE SCALE GENOMIC DNA]</scope>
    <source>
        <strain evidence="1 2">KF715</strain>
        <plasmid evidence="2">Plasmid pkf715a dna</plasmid>
    </source>
</reference>
<gene>
    <name evidence="1" type="ORF">KF715C_pA2710</name>
</gene>
<dbReference type="AlphaFoldDB" id="A0A1L7NMR9"/>
<dbReference type="EMBL" id="AP015030">
    <property type="protein sequence ID" value="BAW26776.1"/>
    <property type="molecule type" value="Genomic_DNA"/>
</dbReference>
<dbReference type="Proteomes" id="UP000218731">
    <property type="component" value="Plasmid pKF715A"/>
</dbReference>